<evidence type="ECO:0000313" key="2">
    <source>
        <dbReference type="EMBL" id="AEA13326.1"/>
    </source>
</evidence>
<dbReference type="Proteomes" id="UP000008138">
    <property type="component" value="Chromosome"/>
</dbReference>
<dbReference type="SUPFAM" id="SSF46689">
    <property type="entry name" value="Homeodomain-like"/>
    <property type="match status" value="1"/>
</dbReference>
<dbReference type="eggNOG" id="arCOG05671">
    <property type="taxonomic scope" value="Archaea"/>
</dbReference>
<dbReference type="HOGENOM" id="CLU_1782596_0_0_2"/>
<dbReference type="Gene3D" id="1.10.10.60">
    <property type="entry name" value="Homeodomain-like"/>
    <property type="match status" value="1"/>
</dbReference>
<dbReference type="Pfam" id="PF08281">
    <property type="entry name" value="Sigma70_r4_2"/>
    <property type="match status" value="1"/>
</dbReference>
<dbReference type="KEGG" id="tuz:TUZN_1866"/>
<sequence length="145" mass="16417">MKLTATEQRVVELYNSGLKPRDIANRLGISINTVYKALSKHRRIAETPGPEDGEQRLSYNYYAVVMPMASSSVIYSFAPPQTPRVDDLEPLVKRLEYVLERLEKLLDGKQIVESKAAEAPEPADGAPDFIRRNAWVKLLRGRSFQ</sequence>
<keyword evidence="3" id="KW-1185">Reference proteome</keyword>
<reference key="2">
    <citation type="submission" date="2011-03" db="EMBL/GenBank/DDBJ databases">
        <title>Complete genome sequence of the thermoacidophilic crenarchaeon Thermoproteus uzoniensis 768-20.</title>
        <authorList>
            <person name="Mardanov A.V."/>
            <person name="Gumerov V.M."/>
            <person name="Beletsky A.V."/>
            <person name="Prokofeva M.I."/>
            <person name="Bonch-Osmolovskaya E.A."/>
            <person name="Ravin N.V."/>
            <person name="Skryabin K.G."/>
        </authorList>
    </citation>
    <scope>NUCLEOTIDE SEQUENCE</scope>
    <source>
        <strain>768-20</strain>
    </source>
</reference>
<dbReference type="GeneID" id="10361379"/>
<accession>F2L414</accession>
<reference evidence="2 3" key="1">
    <citation type="journal article" date="2011" name="J. Bacteriol.">
        <title>Complete genome sequence of the thermoacidophilic crenarchaeon Thermoproteus uzoniensis 768-20.</title>
        <authorList>
            <person name="Mardanov A.V."/>
            <person name="Gumerov V.M."/>
            <person name="Beletsky A.V."/>
            <person name="Prokofeva M.I."/>
            <person name="Bonch-Osmolovskaya E.A."/>
            <person name="Ravin N.V."/>
            <person name="Skryabin K.G."/>
        </authorList>
    </citation>
    <scope>NUCLEOTIDE SEQUENCE [LARGE SCALE GENOMIC DNA]</scope>
    <source>
        <strain evidence="2 3">768-20</strain>
    </source>
</reference>
<dbReference type="STRING" id="999630.TUZN_1866"/>
<dbReference type="InterPro" id="IPR013249">
    <property type="entry name" value="RNA_pol_sigma70_r4_t2"/>
</dbReference>
<protein>
    <submittedName>
        <fullName evidence="2">Regulatory protein, luxR family, putative</fullName>
    </submittedName>
</protein>
<feature type="domain" description="RNA polymerase sigma factor 70 region 4 type 2" evidence="1">
    <location>
        <begin position="2"/>
        <end position="40"/>
    </location>
</feature>
<dbReference type="GO" id="GO:0016987">
    <property type="term" value="F:sigma factor activity"/>
    <property type="evidence" value="ECO:0007669"/>
    <property type="project" value="InterPro"/>
</dbReference>
<dbReference type="RefSeq" id="WP_013680661.1">
    <property type="nucleotide sequence ID" value="NC_015315.1"/>
</dbReference>
<organism evidence="2 3">
    <name type="scientific">Thermoproteus uzoniensis (strain 768-20)</name>
    <dbReference type="NCBI Taxonomy" id="999630"/>
    <lineage>
        <taxon>Archaea</taxon>
        <taxon>Thermoproteota</taxon>
        <taxon>Thermoprotei</taxon>
        <taxon>Thermoproteales</taxon>
        <taxon>Thermoproteaceae</taxon>
        <taxon>Thermoproteus</taxon>
    </lineage>
</organism>
<evidence type="ECO:0000313" key="3">
    <source>
        <dbReference type="Proteomes" id="UP000008138"/>
    </source>
</evidence>
<dbReference type="GO" id="GO:0003677">
    <property type="term" value="F:DNA binding"/>
    <property type="evidence" value="ECO:0007669"/>
    <property type="project" value="InterPro"/>
</dbReference>
<dbReference type="InterPro" id="IPR009057">
    <property type="entry name" value="Homeodomain-like_sf"/>
</dbReference>
<proteinExistence type="predicted"/>
<evidence type="ECO:0000259" key="1">
    <source>
        <dbReference type="Pfam" id="PF08281"/>
    </source>
</evidence>
<dbReference type="AlphaFoldDB" id="F2L414"/>
<dbReference type="GO" id="GO:0006352">
    <property type="term" value="P:DNA-templated transcription initiation"/>
    <property type="evidence" value="ECO:0007669"/>
    <property type="project" value="InterPro"/>
</dbReference>
<gene>
    <name evidence="2" type="ordered locus">TUZN_1866</name>
</gene>
<dbReference type="EMBL" id="CP002590">
    <property type="protein sequence ID" value="AEA13326.1"/>
    <property type="molecule type" value="Genomic_DNA"/>
</dbReference>
<name>F2L414_THEU7</name>